<name>A0A4C1VSW7_EUMVA</name>
<keyword evidence="1" id="KW-1133">Transmembrane helix</keyword>
<protein>
    <submittedName>
        <fullName evidence="2">Uncharacterized protein</fullName>
    </submittedName>
</protein>
<feature type="transmembrane region" description="Helical" evidence="1">
    <location>
        <begin position="45"/>
        <end position="65"/>
    </location>
</feature>
<evidence type="ECO:0000313" key="3">
    <source>
        <dbReference type="Proteomes" id="UP000299102"/>
    </source>
</evidence>
<reference evidence="2 3" key="1">
    <citation type="journal article" date="2019" name="Commun. Biol.">
        <title>The bagworm genome reveals a unique fibroin gene that provides high tensile strength.</title>
        <authorList>
            <person name="Kono N."/>
            <person name="Nakamura H."/>
            <person name="Ohtoshi R."/>
            <person name="Tomita M."/>
            <person name="Numata K."/>
            <person name="Arakawa K."/>
        </authorList>
    </citation>
    <scope>NUCLEOTIDE SEQUENCE [LARGE SCALE GENOMIC DNA]</scope>
</reference>
<proteinExistence type="predicted"/>
<dbReference type="EMBL" id="BGZK01000406">
    <property type="protein sequence ID" value="GBP41781.1"/>
    <property type="molecule type" value="Genomic_DNA"/>
</dbReference>
<sequence>MASRPSVALPNCSGQLVAVGSIWLLSLVIEGSYHRVRRVCKYDSMAVNIYGSLLKYTYFLHGFYIKSKDSDLKRFHRKAGLLRVEGCKRSVTYTMRTSGISDLTCFLKMGKQMV</sequence>
<dbReference type="AlphaFoldDB" id="A0A4C1VSW7"/>
<keyword evidence="1" id="KW-0812">Transmembrane</keyword>
<organism evidence="2 3">
    <name type="scientific">Eumeta variegata</name>
    <name type="common">Bagworm moth</name>
    <name type="synonym">Eumeta japonica</name>
    <dbReference type="NCBI Taxonomy" id="151549"/>
    <lineage>
        <taxon>Eukaryota</taxon>
        <taxon>Metazoa</taxon>
        <taxon>Ecdysozoa</taxon>
        <taxon>Arthropoda</taxon>
        <taxon>Hexapoda</taxon>
        <taxon>Insecta</taxon>
        <taxon>Pterygota</taxon>
        <taxon>Neoptera</taxon>
        <taxon>Endopterygota</taxon>
        <taxon>Lepidoptera</taxon>
        <taxon>Glossata</taxon>
        <taxon>Ditrysia</taxon>
        <taxon>Tineoidea</taxon>
        <taxon>Psychidae</taxon>
        <taxon>Oiketicinae</taxon>
        <taxon>Eumeta</taxon>
    </lineage>
</organism>
<keyword evidence="1" id="KW-0472">Membrane</keyword>
<dbReference type="Proteomes" id="UP000299102">
    <property type="component" value="Unassembled WGS sequence"/>
</dbReference>
<feature type="transmembrane region" description="Helical" evidence="1">
    <location>
        <begin position="12"/>
        <end position="33"/>
    </location>
</feature>
<accession>A0A4C1VSW7</accession>
<comment type="caution">
    <text evidence="2">The sequence shown here is derived from an EMBL/GenBank/DDBJ whole genome shotgun (WGS) entry which is preliminary data.</text>
</comment>
<keyword evidence="3" id="KW-1185">Reference proteome</keyword>
<gene>
    <name evidence="2" type="ORF">EVAR_26903_1</name>
</gene>
<evidence type="ECO:0000313" key="2">
    <source>
        <dbReference type="EMBL" id="GBP41781.1"/>
    </source>
</evidence>
<evidence type="ECO:0000256" key="1">
    <source>
        <dbReference type="SAM" id="Phobius"/>
    </source>
</evidence>